<evidence type="ECO:0000256" key="1">
    <source>
        <dbReference type="ARBA" id="ARBA00001968"/>
    </source>
</evidence>
<dbReference type="AlphaFoldDB" id="A0A1B1AIC7"/>
<dbReference type="InterPro" id="IPR029001">
    <property type="entry name" value="ITPase-like_fam"/>
</dbReference>
<dbReference type="Gene3D" id="3.90.950.10">
    <property type="match status" value="1"/>
</dbReference>
<evidence type="ECO:0000256" key="3">
    <source>
        <dbReference type="ARBA" id="ARBA00023080"/>
    </source>
</evidence>
<comment type="cofactor">
    <cofactor evidence="1 4">
        <name>a divalent metal cation</name>
        <dbReference type="ChEBI" id="CHEBI:60240"/>
    </cofactor>
</comment>
<evidence type="ECO:0000313" key="6">
    <source>
        <dbReference type="Proteomes" id="UP000092498"/>
    </source>
</evidence>
<dbReference type="GO" id="GO:0009117">
    <property type="term" value="P:nucleotide metabolic process"/>
    <property type="evidence" value="ECO:0007669"/>
    <property type="project" value="UniProtKB-KW"/>
</dbReference>
<dbReference type="HAMAP" id="MF_00528">
    <property type="entry name" value="Maf"/>
    <property type="match status" value="1"/>
</dbReference>
<dbReference type="CDD" id="cd00555">
    <property type="entry name" value="Maf"/>
    <property type="match status" value="1"/>
</dbReference>
<dbReference type="STRING" id="1759059.ATE48_10370"/>
<sequence>MSLVLASGSAARRRLLEAAGLSFEVEVPRVDEEAAKASLRAEALRPRDQADALAELKALSVSRSRPDFVIGADQMLALGDDVFDKPKSAEEAREHLLLLRGRTHELVTAAVIAREGAIIWRHVDTPKLRMRNFSDAFLDDYLAQAGDQVLRSVGAYQLEGLGAQLFERVDGDYFSVLGLQLLPLLAFLREHGIARP</sequence>
<dbReference type="SUPFAM" id="SSF52972">
    <property type="entry name" value="ITPase-like"/>
    <property type="match status" value="1"/>
</dbReference>
<dbReference type="OrthoDB" id="9813962at2"/>
<dbReference type="EMBL" id="CP013244">
    <property type="protein sequence ID" value="ANP46291.1"/>
    <property type="molecule type" value="Genomic_DNA"/>
</dbReference>
<dbReference type="PIRSF" id="PIRSF006305">
    <property type="entry name" value="Maf"/>
    <property type="match status" value="1"/>
</dbReference>
<feature type="active site" description="Proton acceptor" evidence="4">
    <location>
        <position position="73"/>
    </location>
</feature>
<comment type="similarity">
    <text evidence="4">Belongs to the Maf family.</text>
</comment>
<dbReference type="PANTHER" id="PTHR43213">
    <property type="entry name" value="BIFUNCTIONAL DTTP/UTP PYROPHOSPHATASE/METHYLTRANSFERASE PROTEIN-RELATED"/>
    <property type="match status" value="1"/>
</dbReference>
<evidence type="ECO:0000313" key="5">
    <source>
        <dbReference type="EMBL" id="ANP46291.1"/>
    </source>
</evidence>
<proteinExistence type="inferred from homology"/>
<comment type="catalytic activity">
    <reaction evidence="4">
        <text>a ribonucleoside 5'-triphosphate + H2O = a ribonucleoside 5'-phosphate + diphosphate + H(+)</text>
        <dbReference type="Rhea" id="RHEA:23996"/>
        <dbReference type="ChEBI" id="CHEBI:15377"/>
        <dbReference type="ChEBI" id="CHEBI:15378"/>
        <dbReference type="ChEBI" id="CHEBI:33019"/>
        <dbReference type="ChEBI" id="CHEBI:58043"/>
        <dbReference type="ChEBI" id="CHEBI:61557"/>
        <dbReference type="EC" id="3.6.1.9"/>
    </reaction>
</comment>
<dbReference type="PANTHER" id="PTHR43213:SF5">
    <property type="entry name" value="BIFUNCTIONAL DTTP_UTP PYROPHOSPHATASE_METHYLTRANSFERASE PROTEIN-RELATED"/>
    <property type="match status" value="1"/>
</dbReference>
<evidence type="ECO:0000256" key="4">
    <source>
        <dbReference type="HAMAP-Rule" id="MF_00528"/>
    </source>
</evidence>
<comment type="subcellular location">
    <subcellularLocation>
        <location evidence="4">Cytoplasm</location>
    </subcellularLocation>
</comment>
<accession>A0A1B1AIC7</accession>
<keyword evidence="4" id="KW-0963">Cytoplasm</keyword>
<comment type="caution">
    <text evidence="4">Lacks conserved residue(s) required for the propagation of feature annotation.</text>
</comment>
<dbReference type="GO" id="GO:0047429">
    <property type="term" value="F:nucleoside triphosphate diphosphatase activity"/>
    <property type="evidence" value="ECO:0007669"/>
    <property type="project" value="UniProtKB-EC"/>
</dbReference>
<gene>
    <name evidence="5" type="ORF">ATE48_10370</name>
</gene>
<dbReference type="NCBIfam" id="TIGR00172">
    <property type="entry name" value="maf"/>
    <property type="match status" value="1"/>
</dbReference>
<comment type="catalytic activity">
    <reaction evidence="4">
        <text>a 2'-deoxyribonucleoside 5'-triphosphate + H2O = a 2'-deoxyribonucleoside 5'-phosphate + diphosphate + H(+)</text>
        <dbReference type="Rhea" id="RHEA:44644"/>
        <dbReference type="ChEBI" id="CHEBI:15377"/>
        <dbReference type="ChEBI" id="CHEBI:15378"/>
        <dbReference type="ChEBI" id="CHEBI:33019"/>
        <dbReference type="ChEBI" id="CHEBI:61560"/>
        <dbReference type="ChEBI" id="CHEBI:65317"/>
        <dbReference type="EC" id="3.6.1.9"/>
    </reaction>
</comment>
<keyword evidence="3 4" id="KW-0546">Nucleotide metabolism</keyword>
<keyword evidence="6" id="KW-1185">Reference proteome</keyword>
<dbReference type="GO" id="GO:0005737">
    <property type="term" value="C:cytoplasm"/>
    <property type="evidence" value="ECO:0007669"/>
    <property type="project" value="UniProtKB-SubCell"/>
</dbReference>
<comment type="function">
    <text evidence="4">Nucleoside triphosphate pyrophosphatase. May have a dual role in cell division arrest and in preventing the incorporation of modified nucleotides into cellular nucleic acids.</text>
</comment>
<dbReference type="RefSeq" id="WP_066771057.1">
    <property type="nucleotide sequence ID" value="NZ_CP013244.1"/>
</dbReference>
<keyword evidence="2 4" id="KW-0378">Hydrolase</keyword>
<dbReference type="Proteomes" id="UP000092498">
    <property type="component" value="Chromosome"/>
</dbReference>
<dbReference type="Pfam" id="PF02545">
    <property type="entry name" value="Maf"/>
    <property type="match status" value="1"/>
</dbReference>
<organism evidence="5 6">
    <name type="scientific">Candidatus Viadribacter manganicus</name>
    <dbReference type="NCBI Taxonomy" id="1759059"/>
    <lineage>
        <taxon>Bacteria</taxon>
        <taxon>Pseudomonadati</taxon>
        <taxon>Pseudomonadota</taxon>
        <taxon>Alphaproteobacteria</taxon>
        <taxon>Hyphomonadales</taxon>
        <taxon>Hyphomonadaceae</taxon>
        <taxon>Candidatus Viadribacter</taxon>
    </lineage>
</organism>
<evidence type="ECO:0000256" key="2">
    <source>
        <dbReference type="ARBA" id="ARBA00022801"/>
    </source>
</evidence>
<reference evidence="5 6" key="1">
    <citation type="submission" date="2015-11" db="EMBL/GenBank/DDBJ databases">
        <title>Whole-Genome Sequence of Candidatus Oderbacter manganicum from the National Park Lower Oder Valley, Germany.</title>
        <authorList>
            <person name="Braun B."/>
            <person name="Liere K."/>
            <person name="Szewzyk U."/>
        </authorList>
    </citation>
    <scope>NUCLEOTIDE SEQUENCE [LARGE SCALE GENOMIC DNA]</scope>
    <source>
        <strain evidence="5 6">OTSz_A_272</strain>
    </source>
</reference>
<dbReference type="InterPro" id="IPR003697">
    <property type="entry name" value="Maf-like"/>
</dbReference>
<dbReference type="KEGG" id="cbot:ATE48_10370"/>
<dbReference type="InParanoid" id="A0A1B1AIC7"/>
<name>A0A1B1AIC7_9PROT</name>
<protein>
    <recommendedName>
        <fullName evidence="4">Nucleoside triphosphate pyrophosphatase</fullName>
        <ecNumber evidence="4">3.6.1.9</ecNumber>
    </recommendedName>
    <alternativeName>
        <fullName evidence="4">Nucleotide pyrophosphatase</fullName>
        <shortName evidence="4">Nucleotide PPase</shortName>
    </alternativeName>
</protein>
<dbReference type="EC" id="3.6.1.9" evidence="4"/>